<reference evidence="2 3" key="1">
    <citation type="submission" date="2020-04" db="EMBL/GenBank/DDBJ databases">
        <title>Perkinsus olseni comparative genomics.</title>
        <authorList>
            <person name="Bogema D.R."/>
        </authorList>
    </citation>
    <scope>NUCLEOTIDE SEQUENCE [LARGE SCALE GENOMIC DNA]</scope>
    <source>
        <strain evidence="2">ATCC PRA-205</strain>
    </source>
</reference>
<organism evidence="2 3">
    <name type="scientific">Perkinsus olseni</name>
    <name type="common">Perkinsus atlanticus</name>
    <dbReference type="NCBI Taxonomy" id="32597"/>
    <lineage>
        <taxon>Eukaryota</taxon>
        <taxon>Sar</taxon>
        <taxon>Alveolata</taxon>
        <taxon>Perkinsozoa</taxon>
        <taxon>Perkinsea</taxon>
        <taxon>Perkinsida</taxon>
        <taxon>Perkinsidae</taxon>
        <taxon>Perkinsus</taxon>
    </lineage>
</organism>
<evidence type="ECO:0000313" key="2">
    <source>
        <dbReference type="EMBL" id="KAF4756467.1"/>
    </source>
</evidence>
<evidence type="ECO:0000256" key="1">
    <source>
        <dbReference type="SAM" id="MobiDB-lite"/>
    </source>
</evidence>
<dbReference type="AlphaFoldDB" id="A0A7J6UH14"/>
<feature type="non-terminal residue" evidence="2">
    <location>
        <position position="227"/>
    </location>
</feature>
<gene>
    <name evidence="2" type="ORF">FOZ62_009462</name>
</gene>
<protein>
    <submittedName>
        <fullName evidence="2">Uncharacterized protein</fullName>
    </submittedName>
</protein>
<comment type="caution">
    <text evidence="2">The sequence shown here is derived from an EMBL/GenBank/DDBJ whole genome shotgun (WGS) entry which is preliminary data.</text>
</comment>
<feature type="compositionally biased region" description="Basic residues" evidence="1">
    <location>
        <begin position="1"/>
        <end position="12"/>
    </location>
</feature>
<feature type="non-terminal residue" evidence="2">
    <location>
        <position position="1"/>
    </location>
</feature>
<dbReference type="EMBL" id="JABANM010000144">
    <property type="protein sequence ID" value="KAF4756467.1"/>
    <property type="molecule type" value="Genomic_DNA"/>
</dbReference>
<sequence length="227" mass="26114">EIFAPRARRPTHSRPMPYSRPQESSSLPRSSADPQLEIVNLKEMKRLRREVERQKFEEFLGDLSSIDITSSAGEDTCYSTWKGGERESEAEATVWAHRESPEKPYHTDCINFHWRSDSSTSGGNSSSPFRTLIAEEDVSGSFEYMSKYYVNLKYFMPTQLEGDGLTCQQQLDRRIHEGLGDDLSAYSDTPEYGIDPTHFGVYRWAFDTVRTISSDASGKWEYWFSDK</sequence>
<accession>A0A7J6UH14</accession>
<feature type="compositionally biased region" description="Polar residues" evidence="1">
    <location>
        <begin position="21"/>
        <end position="33"/>
    </location>
</feature>
<dbReference type="Proteomes" id="UP000574390">
    <property type="component" value="Unassembled WGS sequence"/>
</dbReference>
<proteinExistence type="predicted"/>
<evidence type="ECO:0000313" key="3">
    <source>
        <dbReference type="Proteomes" id="UP000574390"/>
    </source>
</evidence>
<name>A0A7J6UH14_PEROL</name>
<feature type="region of interest" description="Disordered" evidence="1">
    <location>
        <begin position="1"/>
        <end position="35"/>
    </location>
</feature>